<dbReference type="GO" id="GO:0005524">
    <property type="term" value="F:ATP binding"/>
    <property type="evidence" value="ECO:0007669"/>
    <property type="project" value="InterPro"/>
</dbReference>
<dbReference type="AlphaFoldDB" id="A0A9D1IC16"/>
<dbReference type="GO" id="GO:0005737">
    <property type="term" value="C:cytoplasm"/>
    <property type="evidence" value="ECO:0007669"/>
    <property type="project" value="UniProtKB-SubCell"/>
</dbReference>
<evidence type="ECO:0000256" key="6">
    <source>
        <dbReference type="HAMAP-Rule" id="MF_00031"/>
    </source>
</evidence>
<evidence type="ECO:0000256" key="2">
    <source>
        <dbReference type="ARBA" id="ARBA00022763"/>
    </source>
</evidence>
<keyword evidence="2 6" id="KW-0227">DNA damage</keyword>
<reference evidence="8" key="2">
    <citation type="journal article" date="2021" name="PeerJ">
        <title>Extensive microbial diversity within the chicken gut microbiome revealed by metagenomics and culture.</title>
        <authorList>
            <person name="Gilroy R."/>
            <person name="Ravi A."/>
            <person name="Getino M."/>
            <person name="Pursley I."/>
            <person name="Horton D.L."/>
            <person name="Alikhan N.F."/>
            <person name="Baker D."/>
            <person name="Gharbi K."/>
            <person name="Hall N."/>
            <person name="Watson M."/>
            <person name="Adriaenssens E.M."/>
            <person name="Foster-Nyarko E."/>
            <person name="Jarju S."/>
            <person name="Secka A."/>
            <person name="Antonio M."/>
            <person name="Oren A."/>
            <person name="Chaudhuri R.R."/>
            <person name="La Ragione R."/>
            <person name="Hildebrand F."/>
            <person name="Pallen M.J."/>
        </authorList>
    </citation>
    <scope>NUCLEOTIDE SEQUENCE</scope>
    <source>
        <strain evidence="8">ChiHcec3-11533</strain>
    </source>
</reference>
<keyword evidence="5 6" id="KW-0234">DNA repair</keyword>
<dbReference type="GO" id="GO:0009379">
    <property type="term" value="C:Holliday junction helicase complex"/>
    <property type="evidence" value="ECO:0007669"/>
    <property type="project" value="InterPro"/>
</dbReference>
<accession>A0A9D1IC16</accession>
<dbReference type="Gene3D" id="1.10.8.10">
    <property type="entry name" value="DNA helicase RuvA subunit, C-terminal domain"/>
    <property type="match status" value="1"/>
</dbReference>
<dbReference type="Pfam" id="PF01330">
    <property type="entry name" value="RuvA_N"/>
    <property type="match status" value="1"/>
</dbReference>
<dbReference type="InterPro" id="IPR036267">
    <property type="entry name" value="RuvA_C_sf"/>
</dbReference>
<sequence>MYAHIEGTVAEKTSDSIVLDAGGVGYLLMVSAQTLSDAPSVGDRMKLYCWLSVREDALELFGFSTREEKRMFERLRSVTGVGSKSALAILSSLPLKDLTLALVAGDAQALTRAPGIGKKTAQRLVLELREKVEQSELVGAASAPGTIRQGPEAEAVAALMALGYASSEAARAIGAVAGKSEKVDELIFLALKNLGQ</sequence>
<keyword evidence="4 6" id="KW-0233">DNA recombination</keyword>
<dbReference type="InterPro" id="IPR003583">
    <property type="entry name" value="Hlx-hairpin-Hlx_DNA-bd_motif"/>
</dbReference>
<gene>
    <name evidence="6 8" type="primary">ruvA</name>
    <name evidence="8" type="ORF">IAB02_06685</name>
</gene>
<dbReference type="GO" id="GO:0048476">
    <property type="term" value="C:Holliday junction resolvase complex"/>
    <property type="evidence" value="ECO:0007669"/>
    <property type="project" value="UniProtKB-UniRule"/>
</dbReference>
<evidence type="ECO:0000256" key="4">
    <source>
        <dbReference type="ARBA" id="ARBA00023172"/>
    </source>
</evidence>
<dbReference type="GO" id="GO:0000400">
    <property type="term" value="F:four-way junction DNA binding"/>
    <property type="evidence" value="ECO:0007669"/>
    <property type="project" value="UniProtKB-UniRule"/>
</dbReference>
<dbReference type="NCBIfam" id="TIGR00084">
    <property type="entry name" value="ruvA"/>
    <property type="match status" value="1"/>
</dbReference>
<dbReference type="EMBL" id="DVMU01000151">
    <property type="protein sequence ID" value="HIU34233.1"/>
    <property type="molecule type" value="Genomic_DNA"/>
</dbReference>
<dbReference type="SMART" id="SM00278">
    <property type="entry name" value="HhH1"/>
    <property type="match status" value="2"/>
</dbReference>
<reference evidence="8" key="1">
    <citation type="submission" date="2020-10" db="EMBL/GenBank/DDBJ databases">
        <authorList>
            <person name="Gilroy R."/>
        </authorList>
    </citation>
    <scope>NUCLEOTIDE SEQUENCE</scope>
    <source>
        <strain evidence="8">ChiHcec3-11533</strain>
    </source>
</reference>
<dbReference type="Gene3D" id="2.40.50.140">
    <property type="entry name" value="Nucleic acid-binding proteins"/>
    <property type="match status" value="1"/>
</dbReference>
<evidence type="ECO:0000313" key="9">
    <source>
        <dbReference type="Proteomes" id="UP000824072"/>
    </source>
</evidence>
<organism evidence="8 9">
    <name type="scientific">Candidatus Pullichristensenella excrementigallinarum</name>
    <dbReference type="NCBI Taxonomy" id="2840907"/>
    <lineage>
        <taxon>Bacteria</taxon>
        <taxon>Bacillati</taxon>
        <taxon>Bacillota</taxon>
        <taxon>Clostridia</taxon>
        <taxon>Candidatus Pullichristensenella</taxon>
    </lineage>
</organism>
<dbReference type="CDD" id="cd14332">
    <property type="entry name" value="UBA_RuvA_C"/>
    <property type="match status" value="1"/>
</dbReference>
<dbReference type="InterPro" id="IPR012340">
    <property type="entry name" value="NA-bd_OB-fold"/>
</dbReference>
<feature type="region of interest" description="Domain III" evidence="6">
    <location>
        <begin position="153"/>
        <end position="196"/>
    </location>
</feature>
<dbReference type="HAMAP" id="MF_00031">
    <property type="entry name" value="DNA_HJ_migration_RuvA"/>
    <property type="match status" value="1"/>
</dbReference>
<comment type="subcellular location">
    <subcellularLocation>
        <location evidence="6">Cytoplasm</location>
    </subcellularLocation>
</comment>
<comment type="subunit">
    <text evidence="6">Homotetramer. Forms an RuvA(8)-RuvB(12)-Holliday junction (HJ) complex. HJ DNA is sandwiched between 2 RuvA tetramers; dsDNA enters through RuvA and exits via RuvB. An RuvB hexamer assembles on each DNA strand where it exits the tetramer. Each RuvB hexamer is contacted by two RuvA subunits (via domain III) on 2 adjacent RuvB subunits; this complex drives branch migration. In the full resolvosome a probable DNA-RuvA(4)-RuvB(12)-RuvC(2) complex forms which resolves the HJ.</text>
</comment>
<dbReference type="Proteomes" id="UP000824072">
    <property type="component" value="Unassembled WGS sequence"/>
</dbReference>
<dbReference type="Pfam" id="PF07499">
    <property type="entry name" value="RuvA_C"/>
    <property type="match status" value="1"/>
</dbReference>
<evidence type="ECO:0000256" key="3">
    <source>
        <dbReference type="ARBA" id="ARBA00023125"/>
    </source>
</evidence>
<dbReference type="SUPFAM" id="SSF50249">
    <property type="entry name" value="Nucleic acid-binding proteins"/>
    <property type="match status" value="1"/>
</dbReference>
<dbReference type="InterPro" id="IPR010994">
    <property type="entry name" value="RuvA_2-like"/>
</dbReference>
<comment type="function">
    <text evidence="6">The RuvA-RuvB-RuvC complex processes Holliday junction (HJ) DNA during genetic recombination and DNA repair, while the RuvA-RuvB complex plays an important role in the rescue of blocked DNA replication forks via replication fork reversal (RFR). RuvA specifically binds to HJ cruciform DNA, conferring on it an open structure. The RuvB hexamer acts as an ATP-dependent pump, pulling dsDNA into and through the RuvAB complex. HJ branch migration allows RuvC to scan DNA until it finds its consensus sequence, where it cleaves and resolves the cruciform DNA.</text>
</comment>
<evidence type="ECO:0000259" key="7">
    <source>
        <dbReference type="SMART" id="SM00278"/>
    </source>
</evidence>
<evidence type="ECO:0000313" key="8">
    <source>
        <dbReference type="EMBL" id="HIU34233.1"/>
    </source>
</evidence>
<comment type="caution">
    <text evidence="8">The sequence shown here is derived from an EMBL/GenBank/DDBJ whole genome shotgun (WGS) entry which is preliminary data.</text>
</comment>
<feature type="domain" description="Helix-hairpin-helix DNA-binding motif class 1" evidence="7">
    <location>
        <begin position="73"/>
        <end position="92"/>
    </location>
</feature>
<comment type="similarity">
    <text evidence="6">Belongs to the RuvA family.</text>
</comment>
<keyword evidence="3 6" id="KW-0238">DNA-binding</keyword>
<dbReference type="SUPFAM" id="SSF46929">
    <property type="entry name" value="DNA helicase RuvA subunit, C-terminal domain"/>
    <property type="match status" value="1"/>
</dbReference>
<dbReference type="Gene3D" id="1.10.150.20">
    <property type="entry name" value="5' to 3' exonuclease, C-terminal subdomain"/>
    <property type="match status" value="1"/>
</dbReference>
<keyword evidence="1 6" id="KW-0963">Cytoplasm</keyword>
<protein>
    <recommendedName>
        <fullName evidence="6">Holliday junction branch migration complex subunit RuvA</fullName>
    </recommendedName>
</protein>
<dbReference type="InterPro" id="IPR000085">
    <property type="entry name" value="RuvA"/>
</dbReference>
<feature type="domain" description="Helix-hairpin-helix DNA-binding motif class 1" evidence="7">
    <location>
        <begin position="108"/>
        <end position="127"/>
    </location>
</feature>
<dbReference type="GO" id="GO:0006281">
    <property type="term" value="P:DNA repair"/>
    <property type="evidence" value="ECO:0007669"/>
    <property type="project" value="UniProtKB-UniRule"/>
</dbReference>
<comment type="domain">
    <text evidence="6">Has three domains with a flexible linker between the domains II and III and assumes an 'L' shape. Domain III is highly mobile and contacts RuvB.</text>
</comment>
<dbReference type="Pfam" id="PF14520">
    <property type="entry name" value="HHH_5"/>
    <property type="match status" value="1"/>
</dbReference>
<dbReference type="InterPro" id="IPR013849">
    <property type="entry name" value="DNA_helicase_Holl-junc_RuvA_I"/>
</dbReference>
<dbReference type="GO" id="GO:0006310">
    <property type="term" value="P:DNA recombination"/>
    <property type="evidence" value="ECO:0007669"/>
    <property type="project" value="UniProtKB-UniRule"/>
</dbReference>
<proteinExistence type="inferred from homology"/>
<evidence type="ECO:0000256" key="5">
    <source>
        <dbReference type="ARBA" id="ARBA00023204"/>
    </source>
</evidence>
<dbReference type="InterPro" id="IPR011114">
    <property type="entry name" value="RuvA_C"/>
</dbReference>
<feature type="region of interest" description="Domain I" evidence="6">
    <location>
        <begin position="1"/>
        <end position="64"/>
    </location>
</feature>
<dbReference type="GO" id="GO:0009378">
    <property type="term" value="F:four-way junction helicase activity"/>
    <property type="evidence" value="ECO:0007669"/>
    <property type="project" value="InterPro"/>
</dbReference>
<dbReference type="SUPFAM" id="SSF47781">
    <property type="entry name" value="RuvA domain 2-like"/>
    <property type="match status" value="1"/>
</dbReference>
<comment type="caution">
    <text evidence="6">Lacks conserved residue(s) required for the propagation of feature annotation.</text>
</comment>
<evidence type="ECO:0000256" key="1">
    <source>
        <dbReference type="ARBA" id="ARBA00022490"/>
    </source>
</evidence>
<name>A0A9D1IC16_9FIRM</name>